<feature type="compositionally biased region" description="Acidic residues" evidence="2">
    <location>
        <begin position="1004"/>
        <end position="1016"/>
    </location>
</feature>
<proteinExistence type="predicted"/>
<dbReference type="OrthoDB" id="7464126at2759"/>
<dbReference type="GeneID" id="54574650"/>
<evidence type="ECO:0000256" key="1">
    <source>
        <dbReference type="ARBA" id="ARBA00022737"/>
    </source>
</evidence>
<dbReference type="Proteomes" id="UP000800094">
    <property type="component" value="Unassembled WGS sequence"/>
</dbReference>
<keyword evidence="1" id="KW-0677">Repeat</keyword>
<keyword evidence="6" id="KW-1185">Reference proteome</keyword>
<dbReference type="InterPro" id="IPR056125">
    <property type="entry name" value="DUF7708"/>
</dbReference>
<evidence type="ECO:0000313" key="6">
    <source>
        <dbReference type="Proteomes" id="UP000800094"/>
    </source>
</evidence>
<feature type="compositionally biased region" description="Low complexity" evidence="2">
    <location>
        <begin position="990"/>
        <end position="1003"/>
    </location>
</feature>
<feature type="region of interest" description="Disordered" evidence="2">
    <location>
        <begin position="982"/>
        <end position="1019"/>
    </location>
</feature>
<gene>
    <name evidence="5" type="ORF">BU26DRAFT_266579</name>
</gene>
<sequence>MATTGTNTFALSLEAFISGVKRDEDIRSPFYKEVLSQLLSSPSDSNSHDHSSRSSEQLALYVKELDKKQKRSSYTRRISERLDPLLTGLSQYTQACDVMIQAGPAASAVLYGGARIVLMLAEKFRKCFEDVLSMMESVGDLLKCYHVFAKAYEASADMQRLLVETYKNIVSFWQKAAALFSRKAYKTLLTGIVKPLDAEWQRCRQTLEADAKKVQMLAQATEADLGRERDLAKSTSQQSKLRSHIVDWIKAGQEEDRLDVRQDIRTHLEIRHDESCEWLFQHPTMEKWLAMKKSTSLWYNAAPGAGKTILSSTLVRKLQEKGYRTATFFCSFNDFVRKKAINVLRSIALQILTHSDSIPERVQRLYEEDLKNHCSKLNDPKTASEIIEALLKQQSRIHIIIDGLDECEDRGLLLLSFCHLLHAKTYGIAKFFFASRPDSDIRTMMRKHNVTELEASGEGLTEDIRRYVTDRIDHECDSCVEYWTSHAQGNFLWVRHMMDILDGEGATCEEEIEEELDKFPKGLTGAYTRSLSRLLMRPERHQQLARSIFTMLVGAAQPLHLSELTHALAALKGIPDFSPRSLPKPELIEELCSNLVLFDRTMKGTEDDPLLKVAHKSVQDFFVQDPDVLQLPDERLRQYFVSPAKANLELGLSALSYLSYERYHATLDVSTVITANDHSFLRHAATFWHGYLSNAERSEELYKKIIDFTKTKAFWACVAVQTRVVPYLFATYTKDGGRYLGGYHLTATAPKLKTQCVDDVCFAIPLPEWLDTDVYGSEGARIFKAFHNFVTEWHPLLNSHPAAVAQCAMDDEWDGILPGRAPWRDERVKMHKISQGTSPDALVDIQLDAGSLKALTLAHRSSSSRYHIKWSTLPTANGSSSSDPPRTATQLICAPVAGHSYFFGGIPDIDQGYWLVDTARLSTSYYSSADEGVDASHADTYTSERTIGLWQGVCKVTTAPHDHSPTSHRAIAIHCMRDLPSHSDTMSTQSSQESGYGSMSSSDIESDSDADDDSPDTGDSLSQHCMFIVRSGGAPIWHFWKSKIDMDAVCAFHPTEATAVWSPSPHQLCIMDIASGNVQSTILPEPVDTQVSTTCAMRKEFKFSESGKTLYYLLYTAAHSDTGFKQTLSLSSFLFCSSGDPECVLERTHATVSVAYESAGAMQHPLILTYWDSNYVYVALPPLSCNTKLLRMHLPKAESPSVPPASNIQTLRDPVYFPYSTPYRSPQLKLLPNNTGKEMLILALDAEYCSTAEAEMTTPPVVMTWDIPSEEGWRPWDENLDAKEKGAKANGETYELLRGSFVDRERRFEVPVRSGLDWRRKAFLSCH</sequence>
<dbReference type="InterPro" id="IPR027417">
    <property type="entry name" value="P-loop_NTPase"/>
</dbReference>
<dbReference type="EMBL" id="ML987193">
    <property type="protein sequence ID" value="KAF2250593.1"/>
    <property type="molecule type" value="Genomic_DNA"/>
</dbReference>
<reference evidence="5" key="1">
    <citation type="journal article" date="2020" name="Stud. Mycol.">
        <title>101 Dothideomycetes genomes: a test case for predicting lifestyles and emergence of pathogens.</title>
        <authorList>
            <person name="Haridas S."/>
            <person name="Albert R."/>
            <person name="Binder M."/>
            <person name="Bloem J."/>
            <person name="Labutti K."/>
            <person name="Salamov A."/>
            <person name="Andreopoulos B."/>
            <person name="Baker S."/>
            <person name="Barry K."/>
            <person name="Bills G."/>
            <person name="Bluhm B."/>
            <person name="Cannon C."/>
            <person name="Castanera R."/>
            <person name="Culley D."/>
            <person name="Daum C."/>
            <person name="Ezra D."/>
            <person name="Gonzalez J."/>
            <person name="Henrissat B."/>
            <person name="Kuo A."/>
            <person name="Liang C."/>
            <person name="Lipzen A."/>
            <person name="Lutzoni F."/>
            <person name="Magnuson J."/>
            <person name="Mondo S."/>
            <person name="Nolan M."/>
            <person name="Ohm R."/>
            <person name="Pangilinan J."/>
            <person name="Park H.-J."/>
            <person name="Ramirez L."/>
            <person name="Alfaro M."/>
            <person name="Sun H."/>
            <person name="Tritt A."/>
            <person name="Yoshinaga Y."/>
            <person name="Zwiers L.-H."/>
            <person name="Turgeon B."/>
            <person name="Goodwin S."/>
            <person name="Spatafora J."/>
            <person name="Crous P."/>
            <person name="Grigoriev I."/>
        </authorList>
    </citation>
    <scope>NUCLEOTIDE SEQUENCE</scope>
    <source>
        <strain evidence="5">CBS 122368</strain>
    </source>
</reference>
<evidence type="ECO:0000256" key="2">
    <source>
        <dbReference type="SAM" id="MobiDB-lite"/>
    </source>
</evidence>
<accession>A0A6A6IM83</accession>
<dbReference type="PANTHER" id="PTHR10039">
    <property type="entry name" value="AMELOGENIN"/>
    <property type="match status" value="1"/>
</dbReference>
<dbReference type="PANTHER" id="PTHR10039:SF14">
    <property type="entry name" value="NACHT DOMAIN-CONTAINING PROTEIN"/>
    <property type="match status" value="1"/>
</dbReference>
<dbReference type="InterPro" id="IPR056884">
    <property type="entry name" value="NPHP3-like_N"/>
</dbReference>
<evidence type="ECO:0000259" key="4">
    <source>
        <dbReference type="Pfam" id="PF24883"/>
    </source>
</evidence>
<name>A0A6A6IM83_9PLEO</name>
<dbReference type="Gene3D" id="3.40.50.300">
    <property type="entry name" value="P-loop containing nucleotide triphosphate hydrolases"/>
    <property type="match status" value="1"/>
</dbReference>
<feature type="domain" description="DUF7708" evidence="3">
    <location>
        <begin position="87"/>
        <end position="221"/>
    </location>
</feature>
<evidence type="ECO:0000313" key="5">
    <source>
        <dbReference type="EMBL" id="KAF2250593.1"/>
    </source>
</evidence>
<feature type="domain" description="Nephrocystin 3-like N-terminal" evidence="4">
    <location>
        <begin position="275"/>
        <end position="436"/>
    </location>
</feature>
<dbReference type="Pfam" id="PF24809">
    <property type="entry name" value="DUF7708"/>
    <property type="match status" value="1"/>
</dbReference>
<evidence type="ECO:0000259" key="3">
    <source>
        <dbReference type="Pfam" id="PF24809"/>
    </source>
</evidence>
<protein>
    <submittedName>
        <fullName evidence="5">Uncharacterized protein</fullName>
    </submittedName>
</protein>
<organism evidence="5 6">
    <name type="scientific">Trematosphaeria pertusa</name>
    <dbReference type="NCBI Taxonomy" id="390896"/>
    <lineage>
        <taxon>Eukaryota</taxon>
        <taxon>Fungi</taxon>
        <taxon>Dikarya</taxon>
        <taxon>Ascomycota</taxon>
        <taxon>Pezizomycotina</taxon>
        <taxon>Dothideomycetes</taxon>
        <taxon>Pleosporomycetidae</taxon>
        <taxon>Pleosporales</taxon>
        <taxon>Massarineae</taxon>
        <taxon>Trematosphaeriaceae</taxon>
        <taxon>Trematosphaeria</taxon>
    </lineage>
</organism>
<dbReference type="RefSeq" id="XP_033685597.1">
    <property type="nucleotide sequence ID" value="XM_033821320.1"/>
</dbReference>
<dbReference type="Pfam" id="PF24883">
    <property type="entry name" value="NPHP3_N"/>
    <property type="match status" value="1"/>
</dbReference>